<dbReference type="InterPro" id="IPR002347">
    <property type="entry name" value="SDR_fam"/>
</dbReference>
<dbReference type="Proteomes" id="UP000184516">
    <property type="component" value="Unassembled WGS sequence"/>
</dbReference>
<reference evidence="5" key="1">
    <citation type="submission" date="2016-11" db="EMBL/GenBank/DDBJ databases">
        <authorList>
            <person name="Varghese N."/>
            <person name="Submissions S."/>
        </authorList>
    </citation>
    <scope>NUCLEOTIDE SEQUENCE [LARGE SCALE GENOMIC DNA]</scope>
    <source>
        <strain evidence="5">DSM 19978</strain>
    </source>
</reference>
<evidence type="ECO:0000313" key="4">
    <source>
        <dbReference type="EMBL" id="SHG50583.1"/>
    </source>
</evidence>
<dbReference type="STRING" id="468056.SAMN05443549_104264"/>
<dbReference type="GO" id="GO:0016020">
    <property type="term" value="C:membrane"/>
    <property type="evidence" value="ECO:0007669"/>
    <property type="project" value="TreeGrafter"/>
</dbReference>
<dbReference type="GO" id="GO:0016491">
    <property type="term" value="F:oxidoreductase activity"/>
    <property type="evidence" value="ECO:0007669"/>
    <property type="project" value="UniProtKB-KW"/>
</dbReference>
<dbReference type="PANTHER" id="PTHR44196">
    <property type="entry name" value="DEHYDROGENASE/REDUCTASE SDR FAMILY MEMBER 7B"/>
    <property type="match status" value="1"/>
</dbReference>
<dbReference type="OrthoDB" id="9808814at2"/>
<organism evidence="4 5">
    <name type="scientific">Flavobacterium fluvii</name>
    <dbReference type="NCBI Taxonomy" id="468056"/>
    <lineage>
        <taxon>Bacteria</taxon>
        <taxon>Pseudomonadati</taxon>
        <taxon>Bacteroidota</taxon>
        <taxon>Flavobacteriia</taxon>
        <taxon>Flavobacteriales</taxon>
        <taxon>Flavobacteriaceae</taxon>
        <taxon>Flavobacterium</taxon>
    </lineage>
</organism>
<dbReference type="Gene3D" id="3.40.50.720">
    <property type="entry name" value="NAD(P)-binding Rossmann-like Domain"/>
    <property type="match status" value="1"/>
</dbReference>
<dbReference type="PANTHER" id="PTHR44196:SF2">
    <property type="entry name" value="SHORT-CHAIN DEHYDROGENASE-RELATED"/>
    <property type="match status" value="1"/>
</dbReference>
<dbReference type="EMBL" id="FQWB01000004">
    <property type="protein sequence ID" value="SHG50583.1"/>
    <property type="molecule type" value="Genomic_DNA"/>
</dbReference>
<dbReference type="PRINTS" id="PR00080">
    <property type="entry name" value="SDRFAMILY"/>
</dbReference>
<protein>
    <recommendedName>
        <fullName evidence="6">Short-chain dehydrogenase</fullName>
    </recommendedName>
</protein>
<dbReference type="Pfam" id="PF00106">
    <property type="entry name" value="adh_short"/>
    <property type="match status" value="1"/>
</dbReference>
<dbReference type="SUPFAM" id="SSF51735">
    <property type="entry name" value="NAD(P)-binding Rossmann-fold domains"/>
    <property type="match status" value="1"/>
</dbReference>
<comment type="similarity">
    <text evidence="1 3">Belongs to the short-chain dehydrogenases/reductases (SDR) family.</text>
</comment>
<sequence>MKTNLYTLITGASEGFGRALAIECASRKMNLILVALPDSKLHLLAETLIQKYAIDVIAIEKDLSIEENCTMLHKQVEELEIPVNMLINNVGISSTAFFGEGSIGLYQKQVKLNVLATTLLTSLFLDMLKANKPSHILNVGSLSSFFYLAKKQVYGATKSYIYSFSKSLRGELSAEGINVSVICPGGMNTNETIIKTNKANNWLARQSIMNPEEVAPIAIKGLLSRKEIIIPGRMNKLFLLIDKLLPSFLIKMIANNHVNKFKSYSIGNYPINKGVYSGVLETTN</sequence>
<dbReference type="CDD" id="cd05233">
    <property type="entry name" value="SDR_c"/>
    <property type="match status" value="1"/>
</dbReference>
<dbReference type="PIRSF" id="PIRSF000126">
    <property type="entry name" value="11-beta-HSD1"/>
    <property type="match status" value="1"/>
</dbReference>
<keyword evidence="5" id="KW-1185">Reference proteome</keyword>
<dbReference type="PROSITE" id="PS00061">
    <property type="entry name" value="ADH_SHORT"/>
    <property type="match status" value="1"/>
</dbReference>
<dbReference type="AlphaFoldDB" id="A0A1M5KEI9"/>
<gene>
    <name evidence="4" type="ORF">SAMN05443549_104264</name>
</gene>
<accession>A0A1M5KEI9</accession>
<keyword evidence="2" id="KW-0560">Oxidoreductase</keyword>
<dbReference type="InterPro" id="IPR036291">
    <property type="entry name" value="NAD(P)-bd_dom_sf"/>
</dbReference>
<evidence type="ECO:0000256" key="3">
    <source>
        <dbReference type="RuleBase" id="RU000363"/>
    </source>
</evidence>
<dbReference type="RefSeq" id="WP_073370617.1">
    <property type="nucleotide sequence ID" value="NZ_FQWB01000004.1"/>
</dbReference>
<evidence type="ECO:0000256" key="1">
    <source>
        <dbReference type="ARBA" id="ARBA00006484"/>
    </source>
</evidence>
<evidence type="ECO:0000313" key="5">
    <source>
        <dbReference type="Proteomes" id="UP000184516"/>
    </source>
</evidence>
<proteinExistence type="inferred from homology"/>
<name>A0A1M5KEI9_9FLAO</name>
<evidence type="ECO:0008006" key="6">
    <source>
        <dbReference type="Google" id="ProtNLM"/>
    </source>
</evidence>
<dbReference type="PRINTS" id="PR00081">
    <property type="entry name" value="GDHRDH"/>
</dbReference>
<evidence type="ECO:0000256" key="2">
    <source>
        <dbReference type="ARBA" id="ARBA00023002"/>
    </source>
</evidence>
<dbReference type="InterPro" id="IPR020904">
    <property type="entry name" value="Sc_DH/Rdtase_CS"/>
</dbReference>